<protein>
    <submittedName>
        <fullName evidence="1">Uncharacterized protein</fullName>
    </submittedName>
</protein>
<dbReference type="OrthoDB" id="3509531at2759"/>
<dbReference type="PANTHER" id="PTHR34714">
    <property type="entry name" value="EGF-LIKE DOMAIN-CONTAINING PROTEIN"/>
    <property type="match status" value="1"/>
</dbReference>
<proteinExistence type="predicted"/>
<evidence type="ECO:0000313" key="1">
    <source>
        <dbReference type="EMBL" id="OJJ29799.1"/>
    </source>
</evidence>
<keyword evidence="2" id="KW-1185">Reference proteome</keyword>
<reference evidence="2" key="1">
    <citation type="journal article" date="2017" name="Genome Biol.">
        <title>Comparative genomics reveals high biological diversity and specific adaptations in the industrially and medically important fungal genus Aspergillus.</title>
        <authorList>
            <person name="de Vries R.P."/>
            <person name="Riley R."/>
            <person name="Wiebenga A."/>
            <person name="Aguilar-Osorio G."/>
            <person name="Amillis S."/>
            <person name="Uchima C.A."/>
            <person name="Anderluh G."/>
            <person name="Asadollahi M."/>
            <person name="Askin M."/>
            <person name="Barry K."/>
            <person name="Battaglia E."/>
            <person name="Bayram O."/>
            <person name="Benocci T."/>
            <person name="Braus-Stromeyer S.A."/>
            <person name="Caldana C."/>
            <person name="Canovas D."/>
            <person name="Cerqueira G.C."/>
            <person name="Chen F."/>
            <person name="Chen W."/>
            <person name="Choi C."/>
            <person name="Clum A."/>
            <person name="Dos Santos R.A."/>
            <person name="Damasio A.R."/>
            <person name="Diallinas G."/>
            <person name="Emri T."/>
            <person name="Fekete E."/>
            <person name="Flipphi M."/>
            <person name="Freyberg S."/>
            <person name="Gallo A."/>
            <person name="Gournas C."/>
            <person name="Habgood R."/>
            <person name="Hainaut M."/>
            <person name="Harispe M.L."/>
            <person name="Henrissat B."/>
            <person name="Hilden K.S."/>
            <person name="Hope R."/>
            <person name="Hossain A."/>
            <person name="Karabika E."/>
            <person name="Karaffa L."/>
            <person name="Karanyi Z."/>
            <person name="Krasevec N."/>
            <person name="Kuo A."/>
            <person name="Kusch H."/>
            <person name="LaButti K."/>
            <person name="Lagendijk E.L."/>
            <person name="Lapidus A."/>
            <person name="Levasseur A."/>
            <person name="Lindquist E."/>
            <person name="Lipzen A."/>
            <person name="Logrieco A.F."/>
            <person name="MacCabe A."/>
            <person name="Maekelae M.R."/>
            <person name="Malavazi I."/>
            <person name="Melin P."/>
            <person name="Meyer V."/>
            <person name="Mielnichuk N."/>
            <person name="Miskei M."/>
            <person name="Molnar A.P."/>
            <person name="Mule G."/>
            <person name="Ngan C.Y."/>
            <person name="Orejas M."/>
            <person name="Orosz E."/>
            <person name="Ouedraogo J.P."/>
            <person name="Overkamp K.M."/>
            <person name="Park H.-S."/>
            <person name="Perrone G."/>
            <person name="Piumi F."/>
            <person name="Punt P.J."/>
            <person name="Ram A.F."/>
            <person name="Ramon A."/>
            <person name="Rauscher S."/>
            <person name="Record E."/>
            <person name="Riano-Pachon D.M."/>
            <person name="Robert V."/>
            <person name="Roehrig J."/>
            <person name="Ruller R."/>
            <person name="Salamov A."/>
            <person name="Salih N.S."/>
            <person name="Samson R.A."/>
            <person name="Sandor E."/>
            <person name="Sanguinetti M."/>
            <person name="Schuetze T."/>
            <person name="Sepcic K."/>
            <person name="Shelest E."/>
            <person name="Sherlock G."/>
            <person name="Sophianopoulou V."/>
            <person name="Squina F.M."/>
            <person name="Sun H."/>
            <person name="Susca A."/>
            <person name="Todd R.B."/>
            <person name="Tsang A."/>
            <person name="Unkles S.E."/>
            <person name="van de Wiele N."/>
            <person name="van Rossen-Uffink D."/>
            <person name="Oliveira J.V."/>
            <person name="Vesth T.C."/>
            <person name="Visser J."/>
            <person name="Yu J.-H."/>
            <person name="Zhou M."/>
            <person name="Andersen M.R."/>
            <person name="Archer D.B."/>
            <person name="Baker S.E."/>
            <person name="Benoit I."/>
            <person name="Brakhage A.A."/>
            <person name="Braus G.H."/>
            <person name="Fischer R."/>
            <person name="Frisvad J.C."/>
            <person name="Goldman G.H."/>
            <person name="Houbraken J."/>
            <person name="Oakley B."/>
            <person name="Pocsi I."/>
            <person name="Scazzocchio C."/>
            <person name="Seiboth B."/>
            <person name="vanKuyk P.A."/>
            <person name="Wortman J."/>
            <person name="Dyer P.S."/>
            <person name="Grigoriev I.V."/>
        </authorList>
    </citation>
    <scope>NUCLEOTIDE SEQUENCE [LARGE SCALE GENOMIC DNA]</scope>
    <source>
        <strain evidence="2">DTO 134E9</strain>
    </source>
</reference>
<dbReference type="PANTHER" id="PTHR34714:SF2">
    <property type="entry name" value="EGF-LIKE DOMAIN-CONTAINING PROTEIN"/>
    <property type="match status" value="1"/>
</dbReference>
<sequence length="803" mass="88725">MSTPAIQPRTPAQWLEYAQSKIVSSIPLRQEKRSEQNTSIQRDVYLDDSAIIKQPEQLLYVYTDVFALTKPEITISPPDIGLVRVQTRVLTADTPVHLNVTPGTTGCEVSIYASLLNQPITVSSGGADPVHLDLGPGTDHVGVRLMIRPGQVHAIYQKHYNQVKDEDTQASLETQLQIALALCWRSIPVSISLCSYVVAVTANPALYPRLNIQAVALGQQLAAQAMTGPDMGYAPVLNIDSYKETVRDALRAVAAFEEQYVRFQDKKESLDVQIKAWDTMLEKANTQRQIHMNLRRLALDKYNDARTAVARCLEQFLADNKDINSAAQVFRRGLENWAAKEFLKAAFDITIGVLKFTSAIGKFADDRPGKGAEALSQAKAAIDALRQAWQLPNQREKRLSPATLEGLTNCMVGLEKMYPITDEMVEGVKKLESDPNAKIPTLSDISGGRDGDADASAIVTLAAWEKWCLESDQQVEFGVSQGVEGASAYRLALQKHGVSGKALAQVQAEAVKAGHEYIQAELELIGCNKDIADLKELRKNFKGQEDVYAQAELKFFKRFLAIRTSLVMEMRKLVWAHKYWALEDSTVILDSGKLSADFQADLLTLDSEMESADEKYATDYQPFNWTVPSSDLPSSYGEQMIEGLKGDTHSASFTLAPADPKTEPNFASKFINGSHFRLDGLETFLRGVVPRPEAVKNGVAPVDMQILTSGVYSDTKDGKIFHFTSIPRSVRLSYDLTESGARGDTHIHATFPTKEHAEPTPFTQWTIKLLHPEKLDLSGLTGVDLEWTGKARFEGSSEKLSAT</sequence>
<dbReference type="AlphaFoldDB" id="A0A1L9R4E9"/>
<dbReference type="VEuPathDB" id="FungiDB:ASPWEDRAFT_188231"/>
<name>A0A1L9R4E9_ASPWE</name>
<dbReference type="EMBL" id="KV878218">
    <property type="protein sequence ID" value="OJJ29799.1"/>
    <property type="molecule type" value="Genomic_DNA"/>
</dbReference>
<dbReference type="Proteomes" id="UP000184383">
    <property type="component" value="Unassembled WGS sequence"/>
</dbReference>
<dbReference type="RefSeq" id="XP_040683476.1">
    <property type="nucleotide sequence ID" value="XM_040832210.1"/>
</dbReference>
<dbReference type="GeneID" id="63748058"/>
<accession>A0A1L9R4E9</accession>
<gene>
    <name evidence="1" type="ORF">ASPWEDRAFT_188231</name>
</gene>
<organism evidence="1 2">
    <name type="scientific">Aspergillus wentii DTO 134E9</name>
    <dbReference type="NCBI Taxonomy" id="1073089"/>
    <lineage>
        <taxon>Eukaryota</taxon>
        <taxon>Fungi</taxon>
        <taxon>Dikarya</taxon>
        <taxon>Ascomycota</taxon>
        <taxon>Pezizomycotina</taxon>
        <taxon>Eurotiomycetes</taxon>
        <taxon>Eurotiomycetidae</taxon>
        <taxon>Eurotiales</taxon>
        <taxon>Aspergillaceae</taxon>
        <taxon>Aspergillus</taxon>
        <taxon>Aspergillus subgen. Cremei</taxon>
    </lineage>
</organism>
<evidence type="ECO:0000313" key="2">
    <source>
        <dbReference type="Proteomes" id="UP000184383"/>
    </source>
</evidence>